<comment type="caution">
    <text evidence="1">The sequence shown here is derived from an EMBL/GenBank/DDBJ whole genome shotgun (WGS) entry which is preliminary data.</text>
</comment>
<keyword evidence="2" id="KW-1185">Reference proteome</keyword>
<gene>
    <name evidence="1" type="ORF">IRJ18_15840</name>
</gene>
<evidence type="ECO:0000313" key="1">
    <source>
        <dbReference type="EMBL" id="MBE9667845.1"/>
    </source>
</evidence>
<proteinExistence type="predicted"/>
<dbReference type="RefSeq" id="WP_194107284.1">
    <property type="nucleotide sequence ID" value="NZ_JADFFM010000002.1"/>
</dbReference>
<dbReference type="EMBL" id="JADFFM010000002">
    <property type="protein sequence ID" value="MBE9667845.1"/>
    <property type="molecule type" value="Genomic_DNA"/>
</dbReference>
<dbReference type="Proteomes" id="UP000632774">
    <property type="component" value="Unassembled WGS sequence"/>
</dbReference>
<sequence>MKQQEVFKKISGIIKEINEQYEYLETANGVYNDLELELLAANAHFLSDHIDILKKLNVHAAPAPVPIASAPEPAKVAEPKQENEPSYFEPVMDSPEEPAVVNPEEVKEPAHTIEFEIGNKAEQETKPIEEPVAAEPAPILIKAEEPEPETIRHELTLEDIGEDWDEEDDIDLEPQLAEAEELKPEPVKVAQPVVEEPKPEAKPVPAPVAAEVKHTQILVEEEQVITLNQRMSAQMSASRVSDNLVGQPISDLKSAITLNDKMLYVKDLFNGYSLAYSEALDILNRLKTFEEAQNFLKNSYATKNNWADKAATADKFYALLQRRYL</sequence>
<organism evidence="1 2">
    <name type="scientific">Mucilaginibacter boryungensis</name>
    <dbReference type="NCBI Taxonomy" id="768480"/>
    <lineage>
        <taxon>Bacteria</taxon>
        <taxon>Pseudomonadati</taxon>
        <taxon>Bacteroidota</taxon>
        <taxon>Sphingobacteriia</taxon>
        <taxon>Sphingobacteriales</taxon>
        <taxon>Sphingobacteriaceae</taxon>
        <taxon>Mucilaginibacter</taxon>
    </lineage>
</organism>
<evidence type="ECO:0000313" key="2">
    <source>
        <dbReference type="Proteomes" id="UP000632774"/>
    </source>
</evidence>
<protein>
    <submittedName>
        <fullName evidence="1">Uncharacterized protein</fullName>
    </submittedName>
</protein>
<accession>A0ABR9XKV4</accession>
<name>A0ABR9XKV4_9SPHI</name>
<reference evidence="1 2" key="1">
    <citation type="submission" date="2020-10" db="EMBL/GenBank/DDBJ databases">
        <title>Mucilaginibacter mali sp. nov., isolated from rhizosphere soil of apple orchard.</title>
        <authorList>
            <person name="Lee J.-S."/>
            <person name="Kim H.S."/>
            <person name="Kim J.-S."/>
        </authorList>
    </citation>
    <scope>NUCLEOTIDE SEQUENCE [LARGE SCALE GENOMIC DNA]</scope>
    <source>
        <strain evidence="1 2">KCTC 23157</strain>
    </source>
</reference>